<reference evidence="1 2" key="1">
    <citation type="journal article" date="2019" name="Int. J. Syst. Evol. Microbiol.">
        <title>The Global Catalogue of Microorganisms (GCM) 10K type strain sequencing project: providing services to taxonomists for standard genome sequencing and annotation.</title>
        <authorList>
            <consortium name="The Broad Institute Genomics Platform"/>
            <consortium name="The Broad Institute Genome Sequencing Center for Infectious Disease"/>
            <person name="Wu L."/>
            <person name="Ma J."/>
        </authorList>
    </citation>
    <scope>NUCLEOTIDE SEQUENCE [LARGE SCALE GENOMIC DNA]</scope>
    <source>
        <strain evidence="1 2">CGMCC 1.12237</strain>
    </source>
</reference>
<organism evidence="1 2">
    <name type="scientific">Salinirubrum litoreum</name>
    <dbReference type="NCBI Taxonomy" id="1126234"/>
    <lineage>
        <taxon>Archaea</taxon>
        <taxon>Methanobacteriati</taxon>
        <taxon>Methanobacteriota</taxon>
        <taxon>Stenosarchaea group</taxon>
        <taxon>Halobacteria</taxon>
        <taxon>Halobacteriales</taxon>
        <taxon>Haloferacaceae</taxon>
        <taxon>Salinirubrum</taxon>
    </lineage>
</organism>
<accession>A0ABD5R7K0</accession>
<evidence type="ECO:0000313" key="1">
    <source>
        <dbReference type="EMBL" id="MFC5365986.1"/>
    </source>
</evidence>
<dbReference type="Proteomes" id="UP001596201">
    <property type="component" value="Unassembled WGS sequence"/>
</dbReference>
<gene>
    <name evidence="1" type="ORF">ACFPJ5_03485</name>
</gene>
<comment type="caution">
    <text evidence="1">The sequence shown here is derived from an EMBL/GenBank/DDBJ whole genome shotgun (WGS) entry which is preliminary data.</text>
</comment>
<dbReference type="AlphaFoldDB" id="A0ABD5R7K0"/>
<sequence length="146" mass="15455">MDRRALLEAGGLTVAAGFGVFVGFPTVIGAEGTPWGHHDVSLRNLDRRAHEVRITATRRSPAGETTVYDATLDLLPAVEVAQSAADREVDGVPVATTTRDVTRVSGVHDLAVSITDGGRASILLTRRVTDPVIEIRDGDPEIGYGV</sequence>
<protein>
    <recommendedName>
        <fullName evidence="3">Tat (Twin-arginine translocation) pathway signal sequence</fullName>
    </recommendedName>
</protein>
<keyword evidence="2" id="KW-1185">Reference proteome</keyword>
<dbReference type="EMBL" id="JBHSKX010000001">
    <property type="protein sequence ID" value="MFC5365986.1"/>
    <property type="molecule type" value="Genomic_DNA"/>
</dbReference>
<evidence type="ECO:0008006" key="3">
    <source>
        <dbReference type="Google" id="ProtNLM"/>
    </source>
</evidence>
<dbReference type="RefSeq" id="WP_227228652.1">
    <property type="nucleotide sequence ID" value="NZ_JAJCVJ010000001.1"/>
</dbReference>
<evidence type="ECO:0000313" key="2">
    <source>
        <dbReference type="Proteomes" id="UP001596201"/>
    </source>
</evidence>
<name>A0ABD5R7K0_9EURY</name>
<proteinExistence type="predicted"/>